<evidence type="ECO:0000313" key="2">
    <source>
        <dbReference type="Proteomes" id="UP000011777"/>
    </source>
</evidence>
<evidence type="ECO:0000313" key="1">
    <source>
        <dbReference type="EMBL" id="EMG45182.1"/>
    </source>
</evidence>
<protein>
    <submittedName>
        <fullName evidence="1">Uncharacterized protein</fullName>
    </submittedName>
</protein>
<dbReference type="AlphaFoldDB" id="M3HD72"/>
<comment type="caution">
    <text evidence="1">The sequence shown here is derived from an EMBL/GenBank/DDBJ whole genome shotgun (WGS) entry which is preliminary data.</text>
</comment>
<dbReference type="HOGENOM" id="CLU_3428472_0_0_1"/>
<dbReference type="Proteomes" id="UP000011777">
    <property type="component" value="Unassembled WGS sequence"/>
</dbReference>
<accession>M3HD72</accession>
<sequence length="20" mass="2287">MVVRLMLINNRLAMLGGEKQ</sequence>
<organism evidence="1 2">
    <name type="scientific">Candida maltosa (strain Xu316)</name>
    <name type="common">Yeast</name>
    <dbReference type="NCBI Taxonomy" id="1245528"/>
    <lineage>
        <taxon>Eukaryota</taxon>
        <taxon>Fungi</taxon>
        <taxon>Dikarya</taxon>
        <taxon>Ascomycota</taxon>
        <taxon>Saccharomycotina</taxon>
        <taxon>Pichiomycetes</taxon>
        <taxon>Debaryomycetaceae</taxon>
        <taxon>Candida/Lodderomyces clade</taxon>
        <taxon>Candida</taxon>
    </lineage>
</organism>
<proteinExistence type="predicted"/>
<name>M3HD72_CANMX</name>
<keyword evidence="2" id="KW-1185">Reference proteome</keyword>
<dbReference type="EMBL" id="AOGT01002941">
    <property type="protein sequence ID" value="EMG45182.1"/>
    <property type="molecule type" value="Genomic_DNA"/>
</dbReference>
<gene>
    <name evidence="1" type="ORF">G210_5240</name>
</gene>
<reference evidence="1 2" key="1">
    <citation type="submission" date="2013-02" db="EMBL/GenBank/DDBJ databases">
        <title>Genome sequence of Candida maltosa Xu316, a potential industrial strain for xylitol and ethanol production.</title>
        <authorList>
            <person name="Yu J."/>
            <person name="Wang Q."/>
            <person name="Geng X."/>
            <person name="Bao W."/>
            <person name="He P."/>
            <person name="Cai J."/>
        </authorList>
    </citation>
    <scope>NUCLEOTIDE SEQUENCE [LARGE SCALE GENOMIC DNA]</scope>
    <source>
        <strain evidence="2">Xu316</strain>
    </source>
</reference>